<evidence type="ECO:0000259" key="2">
    <source>
        <dbReference type="Pfam" id="PF03629"/>
    </source>
</evidence>
<dbReference type="PANTHER" id="PTHR22901:SF0">
    <property type="entry name" value="SIALATE O-ACETYLESTERASE"/>
    <property type="match status" value="1"/>
</dbReference>
<protein>
    <submittedName>
        <fullName evidence="3">Sialate O-acetylesterase</fullName>
    </submittedName>
</protein>
<reference evidence="3 4" key="1">
    <citation type="submission" date="2024-03" db="EMBL/GenBank/DDBJ databases">
        <title>Aquirufa genome sequencing.</title>
        <authorList>
            <person name="Pitt A."/>
            <person name="Hahn M.W."/>
        </authorList>
    </citation>
    <scope>NUCLEOTIDE SEQUENCE [LARGE SCALE GENOMIC DNA]</scope>
    <source>
        <strain evidence="3 4">PLAD-142S6K</strain>
    </source>
</reference>
<dbReference type="InterPro" id="IPR008979">
    <property type="entry name" value="Galactose-bd-like_sf"/>
</dbReference>
<gene>
    <name evidence="3" type="ORF">SKC38_00370</name>
</gene>
<sequence>MHRFITIILFSITLNTFGQIKLPALVGDNMVLQRDKPTTILGWASPGEKIRIETRNKVIKTQSDKTGKWTAQMPAFSAGGPFDMRINDVLIHNVLWGDVWLCAGQSNMVLPMERVKELYAEEIKKAQYPQIRNFFIPTVSSKIQEKTDLPKSIWQETNPQSVLSMGAVTYFFAQKQFEKNHIPIGIINASVGGSPIESWLSLDQLKQFPAYAQDTTRVQAAAVTKSLPDKGLTESVKWFETNYQPQGWKNYFIPGFWEDQGLGNLNGVVWFRKEIELTAEQVNQPAKIFMGRIVDADEMYVNGTRIGNITYQYPPRRYEVKPGILHPGKNILVIRVSNQAGKGGFVPDKRYELQLSNESLSLMGPWQYKVGSVWNPNPVVSTAQMYSPTALYNGMIAPLVPYSLRGILWYQGESNTSKAQDYKDLLKALAANWRAKFQQPELPFIYAQLPGFGDRQFLPVESNWAQLREAQRKAEAEIPKSKMVVALDLGEWNDIHPLRKKPLGERFADAVTQEPAGPQIAKAKRKENKIELEFKPEGGPLKIDKSAENELQYFTIAGKDRKFVWAKAYIENNKVIVSSDEISEPYFVRYAWADNPEGANLTNETALPTGPFEIEIKP</sequence>
<name>A0ABW6CYN6_9BACT</name>
<organism evidence="3 4">
    <name type="scientific">Aquirufa echingensis</name>
    <dbReference type="NCBI Taxonomy" id="3096516"/>
    <lineage>
        <taxon>Bacteria</taxon>
        <taxon>Pseudomonadati</taxon>
        <taxon>Bacteroidota</taxon>
        <taxon>Cytophagia</taxon>
        <taxon>Cytophagales</taxon>
        <taxon>Flectobacillaceae</taxon>
        <taxon>Aquirufa</taxon>
    </lineage>
</organism>
<keyword evidence="4" id="KW-1185">Reference proteome</keyword>
<comment type="caution">
    <text evidence="3">The sequence shown here is derived from an EMBL/GenBank/DDBJ whole genome shotgun (WGS) entry which is preliminary data.</text>
</comment>
<dbReference type="Gene3D" id="3.40.50.1110">
    <property type="entry name" value="SGNH hydrolase"/>
    <property type="match status" value="2"/>
</dbReference>
<accession>A0ABW6CYN6</accession>
<proteinExistence type="predicted"/>
<dbReference type="InterPro" id="IPR005181">
    <property type="entry name" value="SASA"/>
</dbReference>
<dbReference type="InterPro" id="IPR039329">
    <property type="entry name" value="SIAE"/>
</dbReference>
<dbReference type="SUPFAM" id="SSF52266">
    <property type="entry name" value="SGNH hydrolase"/>
    <property type="match status" value="1"/>
</dbReference>
<dbReference type="Proteomes" id="UP001598114">
    <property type="component" value="Unassembled WGS sequence"/>
</dbReference>
<evidence type="ECO:0000256" key="1">
    <source>
        <dbReference type="ARBA" id="ARBA00022801"/>
    </source>
</evidence>
<keyword evidence="1" id="KW-0378">Hydrolase</keyword>
<dbReference type="EMBL" id="JBBKYA010000001">
    <property type="protein sequence ID" value="MFD3274676.1"/>
    <property type="molecule type" value="Genomic_DNA"/>
</dbReference>
<dbReference type="PANTHER" id="PTHR22901">
    <property type="entry name" value="SIALATE O-ACETYLESTERASE"/>
    <property type="match status" value="1"/>
</dbReference>
<feature type="domain" description="Sialate O-acetylesterase" evidence="2">
    <location>
        <begin position="98"/>
        <end position="221"/>
    </location>
</feature>
<dbReference type="RefSeq" id="WP_377974124.1">
    <property type="nucleotide sequence ID" value="NZ_JBBKYA010000001.1"/>
</dbReference>
<dbReference type="InterPro" id="IPR036514">
    <property type="entry name" value="SGNH_hydro_sf"/>
</dbReference>
<evidence type="ECO:0000313" key="4">
    <source>
        <dbReference type="Proteomes" id="UP001598114"/>
    </source>
</evidence>
<evidence type="ECO:0000313" key="3">
    <source>
        <dbReference type="EMBL" id="MFD3274676.1"/>
    </source>
</evidence>
<dbReference type="SUPFAM" id="SSF49785">
    <property type="entry name" value="Galactose-binding domain-like"/>
    <property type="match status" value="1"/>
</dbReference>
<feature type="domain" description="Sialate O-acetylesterase" evidence="2">
    <location>
        <begin position="389"/>
        <end position="512"/>
    </location>
</feature>
<dbReference type="Pfam" id="PF03629">
    <property type="entry name" value="SASA"/>
    <property type="match status" value="2"/>
</dbReference>